<sequence length="269" mass="29367">MDVMKTRMQILGQTGETMSTGALANSIVKKEGIPGLYSGLSAAILRQITYTTTRLGLYGTIRDVITPVDRPATVVHRVGAAVAAGAAAACVCNPVEVCLVRMQADGRLPPAEQRGYKHVGDALMRVAREEGVLTYWRGCTPTVVRAIVVSVTQVAGYDQIKAGFLSTGYFQDNIFCHLTSSVAAGFIYSLASLPFDTTKTRMQNQKPGPDGKLPYTGTFQTMTNIIRNEGAASMWKGFMPYFGRCGGHTVMMFIFVEQYKKLAQYMYQK</sequence>
<dbReference type="InterPro" id="IPR018108">
    <property type="entry name" value="MCP_transmembrane"/>
</dbReference>
<evidence type="ECO:0000256" key="3">
    <source>
        <dbReference type="ARBA" id="ARBA00022448"/>
    </source>
</evidence>
<evidence type="ECO:0000256" key="11">
    <source>
        <dbReference type="RuleBase" id="RU000488"/>
    </source>
</evidence>
<keyword evidence="3 11" id="KW-0813">Transport</keyword>
<protein>
    <submittedName>
        <fullName evidence="12">Uncharacterized protein</fullName>
    </submittedName>
</protein>
<dbReference type="PROSITE" id="PS50920">
    <property type="entry name" value="SOLCAR"/>
    <property type="match status" value="3"/>
</dbReference>
<dbReference type="Gene3D" id="1.50.40.10">
    <property type="entry name" value="Mitochondrial carrier domain"/>
    <property type="match status" value="1"/>
</dbReference>
<feature type="repeat" description="Solcar" evidence="10">
    <location>
        <begin position="1"/>
        <end position="64"/>
    </location>
</feature>
<dbReference type="PANTHER" id="PTHR45618">
    <property type="entry name" value="MITOCHONDRIAL DICARBOXYLATE CARRIER-RELATED"/>
    <property type="match status" value="1"/>
</dbReference>
<dbReference type="InterPro" id="IPR023395">
    <property type="entry name" value="MCP_dom_sf"/>
</dbReference>
<dbReference type="Pfam" id="PF00153">
    <property type="entry name" value="Mito_carr"/>
    <property type="match status" value="3"/>
</dbReference>
<reference evidence="12" key="1">
    <citation type="submission" date="2021-01" db="EMBL/GenBank/DDBJ databases">
        <authorList>
            <person name="Corre E."/>
            <person name="Pelletier E."/>
            <person name="Niang G."/>
            <person name="Scheremetjew M."/>
            <person name="Finn R."/>
            <person name="Kale V."/>
            <person name="Holt S."/>
            <person name="Cochrane G."/>
            <person name="Meng A."/>
            <person name="Brown T."/>
            <person name="Cohen L."/>
        </authorList>
    </citation>
    <scope>NUCLEOTIDE SEQUENCE</scope>
    <source>
        <strain evidence="12">CCMP1594</strain>
    </source>
</reference>
<keyword evidence="7" id="KW-1133">Transmembrane helix</keyword>
<keyword evidence="5" id="KW-0677">Repeat</keyword>
<feature type="repeat" description="Solcar" evidence="10">
    <location>
        <begin position="72"/>
        <end position="163"/>
    </location>
</feature>
<comment type="subcellular location">
    <subcellularLocation>
        <location evidence="1">Mitochondrion inner membrane</location>
        <topology evidence="1">Multi-pass membrane protein</topology>
    </subcellularLocation>
</comment>
<dbReference type="SUPFAM" id="SSF103506">
    <property type="entry name" value="Mitochondrial carrier"/>
    <property type="match status" value="1"/>
</dbReference>
<evidence type="ECO:0000256" key="8">
    <source>
        <dbReference type="ARBA" id="ARBA00023128"/>
    </source>
</evidence>
<organism evidence="12">
    <name type="scientific">Eutreptiella gymnastica</name>
    <dbReference type="NCBI Taxonomy" id="73025"/>
    <lineage>
        <taxon>Eukaryota</taxon>
        <taxon>Discoba</taxon>
        <taxon>Euglenozoa</taxon>
        <taxon>Euglenida</taxon>
        <taxon>Spirocuta</taxon>
        <taxon>Euglenophyceae</taxon>
        <taxon>Eutreptiales</taxon>
        <taxon>Eutreptiaceae</taxon>
        <taxon>Eutreptiella</taxon>
    </lineage>
</organism>
<gene>
    <name evidence="12" type="ORF">EGYM00163_LOCUS49078</name>
</gene>
<evidence type="ECO:0000256" key="1">
    <source>
        <dbReference type="ARBA" id="ARBA00004448"/>
    </source>
</evidence>
<evidence type="ECO:0000256" key="6">
    <source>
        <dbReference type="ARBA" id="ARBA00022792"/>
    </source>
</evidence>
<keyword evidence="6" id="KW-0999">Mitochondrion inner membrane</keyword>
<evidence type="ECO:0000256" key="4">
    <source>
        <dbReference type="ARBA" id="ARBA00022692"/>
    </source>
</evidence>
<evidence type="ECO:0000256" key="9">
    <source>
        <dbReference type="ARBA" id="ARBA00023136"/>
    </source>
</evidence>
<evidence type="ECO:0000256" key="5">
    <source>
        <dbReference type="ARBA" id="ARBA00022737"/>
    </source>
</evidence>
<feature type="repeat" description="Solcar" evidence="10">
    <location>
        <begin position="172"/>
        <end position="262"/>
    </location>
</feature>
<name>A0A7S4GIE6_9EUGL</name>
<comment type="similarity">
    <text evidence="2 11">Belongs to the mitochondrial carrier (TC 2.A.29) family.</text>
</comment>
<dbReference type="InterPro" id="IPR050391">
    <property type="entry name" value="Mito_Metabolite_Transporter"/>
</dbReference>
<dbReference type="EMBL" id="HBJA01142355">
    <property type="protein sequence ID" value="CAE0837706.1"/>
    <property type="molecule type" value="Transcribed_RNA"/>
</dbReference>
<dbReference type="FunFam" id="1.50.40.10:FF:000009">
    <property type="entry name" value="Mitochondrial 2-oxoglutarate/malate carrier protein"/>
    <property type="match status" value="1"/>
</dbReference>
<evidence type="ECO:0000256" key="10">
    <source>
        <dbReference type="PROSITE-ProRule" id="PRU00282"/>
    </source>
</evidence>
<proteinExistence type="inferred from homology"/>
<evidence type="ECO:0000313" key="12">
    <source>
        <dbReference type="EMBL" id="CAE0837706.1"/>
    </source>
</evidence>
<keyword evidence="4 10" id="KW-0812">Transmembrane</keyword>
<evidence type="ECO:0000256" key="7">
    <source>
        <dbReference type="ARBA" id="ARBA00022989"/>
    </source>
</evidence>
<dbReference type="AlphaFoldDB" id="A0A7S4GIE6"/>
<keyword evidence="9 10" id="KW-0472">Membrane</keyword>
<evidence type="ECO:0000256" key="2">
    <source>
        <dbReference type="ARBA" id="ARBA00006375"/>
    </source>
</evidence>
<dbReference type="GO" id="GO:0005743">
    <property type="term" value="C:mitochondrial inner membrane"/>
    <property type="evidence" value="ECO:0007669"/>
    <property type="project" value="UniProtKB-SubCell"/>
</dbReference>
<accession>A0A7S4GIE6</accession>
<keyword evidence="8" id="KW-0496">Mitochondrion</keyword>